<dbReference type="GO" id="GO:0006744">
    <property type="term" value="P:ubiquinone biosynthetic process"/>
    <property type="evidence" value="ECO:0007669"/>
    <property type="project" value="TreeGrafter"/>
</dbReference>
<dbReference type="AlphaFoldDB" id="A0A1C7NHY4"/>
<accession>A0A1C7NHY4</accession>
<sequence>TPSYEEETIQSSPENPILPTQRRLAEISEMIYTASLLHYDIVDHAEQVTRPGFGNKLAVLGGDFLLARASLALAYLKNPECIELIATCIANLVEGEFMQLQHPHEKNPDQKKAFDYYLRKVYMKTGSLIAQSCKASSVLGGCLNETAAISYDYGKHLGMALQLIDDLRQFSQNAAHMDQKKMSQQITAPFLFAWEEVPELGPLIEREFSQEGDMEKARVLIYKSSALKRTLDLANLHIDSAIAAIEKLPPSDSRSALIQLAKNLPSRKE</sequence>
<dbReference type="PANTHER" id="PTHR12001:SF69">
    <property type="entry name" value="ALL TRANS-POLYPRENYL-DIPHOSPHATE SYNTHASE PDSS1"/>
    <property type="match status" value="1"/>
</dbReference>
<dbReference type="InterPro" id="IPR008949">
    <property type="entry name" value="Isoprenoid_synthase_dom_sf"/>
</dbReference>
<evidence type="ECO:0000256" key="3">
    <source>
        <dbReference type="ARBA" id="ARBA00022679"/>
    </source>
</evidence>
<keyword evidence="9" id="KW-1185">Reference proteome</keyword>
<dbReference type="InParanoid" id="A0A1C7NHY4"/>
<evidence type="ECO:0000256" key="5">
    <source>
        <dbReference type="ARBA" id="ARBA00022842"/>
    </source>
</evidence>
<dbReference type="EMBL" id="LUGH01000139">
    <property type="protein sequence ID" value="OBZ88645.1"/>
    <property type="molecule type" value="Genomic_DNA"/>
</dbReference>
<protein>
    <submittedName>
        <fullName evidence="8">Putative hexaprenyl pyrophosphate synthase, mitochondrial</fullName>
    </submittedName>
</protein>
<comment type="cofactor">
    <cofactor evidence="1">
        <name>Mg(2+)</name>
        <dbReference type="ChEBI" id="CHEBI:18420"/>
    </cofactor>
</comment>
<dbReference type="SUPFAM" id="SSF48576">
    <property type="entry name" value="Terpenoid synthases"/>
    <property type="match status" value="1"/>
</dbReference>
<dbReference type="GO" id="GO:0008299">
    <property type="term" value="P:isoprenoid biosynthetic process"/>
    <property type="evidence" value="ECO:0007669"/>
    <property type="project" value="UniProtKB-KW"/>
</dbReference>
<proteinExistence type="inferred from homology"/>
<dbReference type="InterPro" id="IPR000092">
    <property type="entry name" value="Polyprenyl_synt"/>
</dbReference>
<dbReference type="Pfam" id="PF00348">
    <property type="entry name" value="polyprenyl_synt"/>
    <property type="match status" value="1"/>
</dbReference>
<dbReference type="OrthoDB" id="9927103at2759"/>
<evidence type="ECO:0000256" key="6">
    <source>
        <dbReference type="ARBA" id="ARBA00023229"/>
    </source>
</evidence>
<dbReference type="PANTHER" id="PTHR12001">
    <property type="entry name" value="GERANYLGERANYL PYROPHOSPHATE SYNTHASE"/>
    <property type="match status" value="1"/>
</dbReference>
<dbReference type="FunCoup" id="A0A1C7NHY4">
    <property type="interactions" value="68"/>
</dbReference>
<feature type="non-terminal residue" evidence="8">
    <location>
        <position position="1"/>
    </location>
</feature>
<comment type="similarity">
    <text evidence="2 7">Belongs to the FPP/GGPP synthase family.</text>
</comment>
<keyword evidence="3 7" id="KW-0808">Transferase</keyword>
<evidence type="ECO:0000313" key="9">
    <source>
        <dbReference type="Proteomes" id="UP000093000"/>
    </source>
</evidence>
<dbReference type="GO" id="GO:0046872">
    <property type="term" value="F:metal ion binding"/>
    <property type="evidence" value="ECO:0007669"/>
    <property type="project" value="UniProtKB-KW"/>
</dbReference>
<evidence type="ECO:0000256" key="1">
    <source>
        <dbReference type="ARBA" id="ARBA00001946"/>
    </source>
</evidence>
<evidence type="ECO:0000313" key="8">
    <source>
        <dbReference type="EMBL" id="OBZ88645.1"/>
    </source>
</evidence>
<organism evidence="8 9">
    <name type="scientific">Choanephora cucurbitarum</name>
    <dbReference type="NCBI Taxonomy" id="101091"/>
    <lineage>
        <taxon>Eukaryota</taxon>
        <taxon>Fungi</taxon>
        <taxon>Fungi incertae sedis</taxon>
        <taxon>Mucoromycota</taxon>
        <taxon>Mucoromycotina</taxon>
        <taxon>Mucoromycetes</taxon>
        <taxon>Mucorales</taxon>
        <taxon>Mucorineae</taxon>
        <taxon>Choanephoraceae</taxon>
        <taxon>Choanephoroideae</taxon>
        <taxon>Choanephora</taxon>
    </lineage>
</organism>
<reference evidence="8 9" key="1">
    <citation type="submission" date="2016-03" db="EMBL/GenBank/DDBJ databases">
        <title>Choanephora cucurbitarum.</title>
        <authorList>
            <person name="Min B."/>
            <person name="Park H."/>
            <person name="Park J.-H."/>
            <person name="Shin H.-D."/>
            <person name="Choi I.-G."/>
        </authorList>
    </citation>
    <scope>NUCLEOTIDE SEQUENCE [LARGE SCALE GENOMIC DNA]</scope>
    <source>
        <strain evidence="8 9">KUS-F28377</strain>
    </source>
</reference>
<evidence type="ECO:0000256" key="7">
    <source>
        <dbReference type="RuleBase" id="RU004466"/>
    </source>
</evidence>
<dbReference type="GO" id="GO:0004659">
    <property type="term" value="F:prenyltransferase activity"/>
    <property type="evidence" value="ECO:0007669"/>
    <property type="project" value="InterPro"/>
</dbReference>
<dbReference type="Gene3D" id="1.10.600.10">
    <property type="entry name" value="Farnesyl Diphosphate Synthase"/>
    <property type="match status" value="1"/>
</dbReference>
<keyword evidence="6" id="KW-0414">Isoprene biosynthesis</keyword>
<keyword evidence="5" id="KW-0460">Magnesium</keyword>
<name>A0A1C7NHY4_9FUNG</name>
<dbReference type="GO" id="GO:1990234">
    <property type="term" value="C:transferase complex"/>
    <property type="evidence" value="ECO:0007669"/>
    <property type="project" value="TreeGrafter"/>
</dbReference>
<keyword evidence="4" id="KW-0479">Metal-binding</keyword>
<gene>
    <name evidence="8" type="primary">COQ1_0</name>
    <name evidence="8" type="ORF">A0J61_03285</name>
</gene>
<evidence type="ECO:0000256" key="2">
    <source>
        <dbReference type="ARBA" id="ARBA00006706"/>
    </source>
</evidence>
<comment type="caution">
    <text evidence="8">The sequence shown here is derived from an EMBL/GenBank/DDBJ whole genome shotgun (WGS) entry which is preliminary data.</text>
</comment>
<dbReference type="Proteomes" id="UP000093000">
    <property type="component" value="Unassembled WGS sequence"/>
</dbReference>
<evidence type="ECO:0000256" key="4">
    <source>
        <dbReference type="ARBA" id="ARBA00022723"/>
    </source>
</evidence>
<dbReference type="STRING" id="101091.A0A1C7NHY4"/>